<dbReference type="OrthoDB" id="3631744at2759"/>
<dbReference type="RefSeq" id="XP_033667150.1">
    <property type="nucleotide sequence ID" value="XM_033806799.1"/>
</dbReference>
<dbReference type="EMBL" id="ML993597">
    <property type="protein sequence ID" value="KAF2166261.1"/>
    <property type="molecule type" value="Genomic_DNA"/>
</dbReference>
<dbReference type="AlphaFoldDB" id="A0A6A6CGS3"/>
<protein>
    <recommendedName>
        <fullName evidence="4">Heterokaryon incompatibility domain-containing protein</fullName>
    </recommendedName>
</protein>
<evidence type="ECO:0000313" key="3">
    <source>
        <dbReference type="Proteomes" id="UP000799537"/>
    </source>
</evidence>
<evidence type="ECO:0000256" key="1">
    <source>
        <dbReference type="SAM" id="MobiDB-lite"/>
    </source>
</evidence>
<dbReference type="PANTHER" id="PTHR39596">
    <property type="match status" value="1"/>
</dbReference>
<dbReference type="PANTHER" id="PTHR39596:SF3">
    <property type="entry name" value="HETEROKARYON INCOMPATIBILITY DOMAIN-CONTAINING PROTEIN"/>
    <property type="match status" value="1"/>
</dbReference>
<proteinExistence type="predicted"/>
<evidence type="ECO:0008006" key="4">
    <source>
        <dbReference type="Google" id="ProtNLM"/>
    </source>
</evidence>
<accession>A0A6A6CGS3</accession>
<evidence type="ECO:0000313" key="2">
    <source>
        <dbReference type="EMBL" id="KAF2166261.1"/>
    </source>
</evidence>
<sequence length="636" mass="72406">MDHIADENGQRLKLRIPYTAKGLQYDGKGWGTFPERAGYPWLVGLVTVQDMNDHFSQEAEADLQAFAQAWMYFGVLKEVLKNAYREEDYILAGEDDGTAFLTTKGTRQWQYNGEDYGGPLDVGKLRGQEKIDLGQAATTLKEALKMSELWDRFAIGKRPLWAELLLSFKLVIELLACVPLGMPRKTEFLGDLNLTAKSGPAADLVRSSLLKDNKVWCWHQVDALCTTVSYSTLVYLTGLTRWDRGLDHSQCLETNHCIAYNIAVGDDFHTAHVEKECKCQHVEASRSERVQILERGGIPVLECEESKTENLQLRFVAASPHVDYTAISHLWADGLGNPFGNTLPRCQLMRLIEIVRATNESELSFWSWFPRTTPVRIWLDIYCVPAQVSSTEQGHDRRSPEEQQQDVRPKRMAIARMDVTYAWASYVLALDQELIHSIERGGSESAQQSKSSAREHDPNRTNMKTTAYMAISAWNTRCWTFQEHVLARRTILQGLHAQVQYSETLEGYLTDRGIQLDFHRMLSRQAVISGVPSSERLLRTRTLWFALLVSWLFLLRSRRTKRKTPLKITTTDNQFSRAWNCFYGRTTTQWEDMIVVLTNLMDLSAGHVLQLGSGAQMKSLLSTQQSLPLSLLLVEM</sequence>
<feature type="compositionally biased region" description="Basic and acidic residues" evidence="1">
    <location>
        <begin position="393"/>
        <end position="409"/>
    </location>
</feature>
<dbReference type="Proteomes" id="UP000799537">
    <property type="component" value="Unassembled WGS sequence"/>
</dbReference>
<organism evidence="2 3">
    <name type="scientific">Zasmidium cellare ATCC 36951</name>
    <dbReference type="NCBI Taxonomy" id="1080233"/>
    <lineage>
        <taxon>Eukaryota</taxon>
        <taxon>Fungi</taxon>
        <taxon>Dikarya</taxon>
        <taxon>Ascomycota</taxon>
        <taxon>Pezizomycotina</taxon>
        <taxon>Dothideomycetes</taxon>
        <taxon>Dothideomycetidae</taxon>
        <taxon>Mycosphaerellales</taxon>
        <taxon>Mycosphaerellaceae</taxon>
        <taxon>Zasmidium</taxon>
    </lineage>
</organism>
<dbReference type="GeneID" id="54560071"/>
<feature type="region of interest" description="Disordered" evidence="1">
    <location>
        <begin position="390"/>
        <end position="410"/>
    </location>
</feature>
<feature type="region of interest" description="Disordered" evidence="1">
    <location>
        <begin position="442"/>
        <end position="462"/>
    </location>
</feature>
<keyword evidence="3" id="KW-1185">Reference proteome</keyword>
<reference evidence="2" key="1">
    <citation type="journal article" date="2020" name="Stud. Mycol.">
        <title>101 Dothideomycetes genomes: a test case for predicting lifestyles and emergence of pathogens.</title>
        <authorList>
            <person name="Haridas S."/>
            <person name="Albert R."/>
            <person name="Binder M."/>
            <person name="Bloem J."/>
            <person name="Labutti K."/>
            <person name="Salamov A."/>
            <person name="Andreopoulos B."/>
            <person name="Baker S."/>
            <person name="Barry K."/>
            <person name="Bills G."/>
            <person name="Bluhm B."/>
            <person name="Cannon C."/>
            <person name="Castanera R."/>
            <person name="Culley D."/>
            <person name="Daum C."/>
            <person name="Ezra D."/>
            <person name="Gonzalez J."/>
            <person name="Henrissat B."/>
            <person name="Kuo A."/>
            <person name="Liang C."/>
            <person name="Lipzen A."/>
            <person name="Lutzoni F."/>
            <person name="Magnuson J."/>
            <person name="Mondo S."/>
            <person name="Nolan M."/>
            <person name="Ohm R."/>
            <person name="Pangilinan J."/>
            <person name="Park H.-J."/>
            <person name="Ramirez L."/>
            <person name="Alfaro M."/>
            <person name="Sun H."/>
            <person name="Tritt A."/>
            <person name="Yoshinaga Y."/>
            <person name="Zwiers L.-H."/>
            <person name="Turgeon B."/>
            <person name="Goodwin S."/>
            <person name="Spatafora J."/>
            <person name="Crous P."/>
            <person name="Grigoriev I."/>
        </authorList>
    </citation>
    <scope>NUCLEOTIDE SEQUENCE</scope>
    <source>
        <strain evidence="2">ATCC 36951</strain>
    </source>
</reference>
<gene>
    <name evidence="2" type="ORF">M409DRAFT_23453</name>
</gene>
<name>A0A6A6CGS3_ZASCE</name>